<sequence length="433" mass="47591">MSDRDTLLSTLLNRRPSPLGEMIPEPFVVPQYDGYSVANATATLGAILGVPLGTMPPLDTAYWHSLLADGVDRIIFLIVDALGWQRMEQALAEDTQTAAWLDEQGALVRPMTALFPSTTTATTLSLWTGVPPAQHGILGYLQWLREFGIVANMIGLKPWLGAFDGTLIDAGLDPANAIPVRNIGHTLLAFGVETHILIGAHILNSGLSQITFNGLPKERMHGYASLGDCVSLVREIAEKTAGHRALIGVYWPDFDTLSHIHGPAPRHWDAEWAMFAYMLRTQLVEALSPSARRRTLLIITADHGHNTVTPDKVINVNDHPDLAECLRIPPTGDSRAPYLFVREGMKAKARAYIESAMGHAFHVLDAQEALQAGLWGPGTPMVEVPHRMGDLVLLAYDGYALEYRQREFFLVGRHGSLWPDEAIVPWMALRLDA</sequence>
<dbReference type="OrthoDB" id="9779267at2"/>
<evidence type="ECO:0000313" key="1">
    <source>
        <dbReference type="EMBL" id="GAP64586.1"/>
    </source>
</evidence>
<dbReference type="InterPro" id="IPR017850">
    <property type="entry name" value="Alkaline_phosphatase_core_sf"/>
</dbReference>
<accession>A0A0M8KC51</accession>
<organism evidence="1 3">
    <name type="scientific">Ardenticatena maritima</name>
    <dbReference type="NCBI Taxonomy" id="872965"/>
    <lineage>
        <taxon>Bacteria</taxon>
        <taxon>Bacillati</taxon>
        <taxon>Chloroflexota</taxon>
        <taxon>Ardenticatenia</taxon>
        <taxon>Ardenticatenales</taxon>
        <taxon>Ardenticatenaceae</taxon>
        <taxon>Ardenticatena</taxon>
    </lineage>
</organism>
<dbReference type="Proteomes" id="UP000050502">
    <property type="component" value="Unassembled WGS sequence"/>
</dbReference>
<protein>
    <recommendedName>
        <fullName evidence="5">Phosphodiesterase</fullName>
    </recommendedName>
</protein>
<dbReference type="STRING" id="872965.SE16_03075"/>
<dbReference type="Gene3D" id="3.40.720.10">
    <property type="entry name" value="Alkaline Phosphatase, subunit A"/>
    <property type="match status" value="1"/>
</dbReference>
<dbReference type="GO" id="GO:0016787">
    <property type="term" value="F:hydrolase activity"/>
    <property type="evidence" value="ECO:0007669"/>
    <property type="project" value="UniProtKB-ARBA"/>
</dbReference>
<dbReference type="EMBL" id="LGKN01000003">
    <property type="protein sequence ID" value="KPL89442.1"/>
    <property type="molecule type" value="Genomic_DNA"/>
</dbReference>
<dbReference type="PANTHER" id="PTHR10151:SF120">
    <property type="entry name" value="BIS(5'-ADENOSYL)-TRIPHOSPHATASE"/>
    <property type="match status" value="1"/>
</dbReference>
<dbReference type="InterPro" id="IPR002591">
    <property type="entry name" value="Phosphodiest/P_Trfase"/>
</dbReference>
<reference evidence="2 4" key="2">
    <citation type="submission" date="2015-07" db="EMBL/GenBank/DDBJ databases">
        <title>Whole genome sequence of Ardenticatena maritima DSM 23922.</title>
        <authorList>
            <person name="Hemp J."/>
            <person name="Ward L.M."/>
            <person name="Pace L.A."/>
            <person name="Fischer W.W."/>
        </authorList>
    </citation>
    <scope>NUCLEOTIDE SEQUENCE [LARGE SCALE GENOMIC DNA]</scope>
    <source>
        <strain evidence="2 4">110S</strain>
    </source>
</reference>
<dbReference type="InParanoid" id="A0A0M8KC51"/>
<dbReference type="RefSeq" id="WP_054494287.1">
    <property type="nucleotide sequence ID" value="NZ_BBZA01000289.1"/>
</dbReference>
<dbReference type="SUPFAM" id="SSF53649">
    <property type="entry name" value="Alkaline phosphatase-like"/>
    <property type="match status" value="1"/>
</dbReference>
<reference evidence="1 3" key="1">
    <citation type="journal article" date="2015" name="Genome Announc.">
        <title>Draft Genome Sequence of a Heterotrophic Facultative Anaerobic Thermophilic Bacterium, Ardenticatena maritima Strain 110ST.</title>
        <authorList>
            <person name="Kawaichi S."/>
            <person name="Yoshida T."/>
            <person name="Sako Y."/>
            <person name="Nakamura R."/>
        </authorList>
    </citation>
    <scope>NUCLEOTIDE SEQUENCE [LARGE SCALE GENOMIC DNA]</scope>
    <source>
        <strain evidence="1 3">110S</strain>
    </source>
</reference>
<comment type="caution">
    <text evidence="1">The sequence shown here is derived from an EMBL/GenBank/DDBJ whole genome shotgun (WGS) entry which is preliminary data.</text>
</comment>
<reference evidence="3" key="3">
    <citation type="submission" date="2015-08" db="EMBL/GenBank/DDBJ databases">
        <title>Draft Genome Sequence of a Heterotrophic Facultative Anaerobic Bacterium Ardenticatena maritima Strain 110S.</title>
        <authorList>
            <person name="Kawaichi S."/>
            <person name="Yoshida T."/>
            <person name="Sako Y."/>
            <person name="Nakamura R."/>
        </authorList>
    </citation>
    <scope>NUCLEOTIDE SEQUENCE [LARGE SCALE GENOMIC DNA]</scope>
    <source>
        <strain evidence="3">110S</strain>
    </source>
</reference>
<dbReference type="PANTHER" id="PTHR10151">
    <property type="entry name" value="ECTONUCLEOTIDE PYROPHOSPHATASE/PHOSPHODIESTERASE"/>
    <property type="match status" value="1"/>
</dbReference>
<gene>
    <name evidence="1" type="ORF">ARMA_3009</name>
    <name evidence="2" type="ORF">SE16_03075</name>
</gene>
<name>A0A0M8KC51_9CHLR</name>
<keyword evidence="3" id="KW-1185">Reference proteome</keyword>
<proteinExistence type="predicted"/>
<evidence type="ECO:0000313" key="4">
    <source>
        <dbReference type="Proteomes" id="UP000050502"/>
    </source>
</evidence>
<evidence type="ECO:0000313" key="2">
    <source>
        <dbReference type="EMBL" id="KPL89442.1"/>
    </source>
</evidence>
<dbReference type="AlphaFoldDB" id="A0A0M8KC51"/>
<dbReference type="EMBL" id="BBZA01000289">
    <property type="protein sequence ID" value="GAP64586.1"/>
    <property type="molecule type" value="Genomic_DNA"/>
</dbReference>
<dbReference type="Proteomes" id="UP000037784">
    <property type="component" value="Unassembled WGS sequence"/>
</dbReference>
<evidence type="ECO:0008006" key="5">
    <source>
        <dbReference type="Google" id="ProtNLM"/>
    </source>
</evidence>
<evidence type="ECO:0000313" key="3">
    <source>
        <dbReference type="Proteomes" id="UP000037784"/>
    </source>
</evidence>
<dbReference type="Pfam" id="PF01663">
    <property type="entry name" value="Phosphodiest"/>
    <property type="match status" value="1"/>
</dbReference>